<evidence type="ECO:0000256" key="3">
    <source>
        <dbReference type="ARBA" id="ARBA00023125"/>
    </source>
</evidence>
<feature type="compositionally biased region" description="Low complexity" evidence="7">
    <location>
        <begin position="213"/>
        <end position="235"/>
    </location>
</feature>
<keyword evidence="2" id="KW-0805">Transcription regulation</keyword>
<gene>
    <name evidence="10" type="primary">LOC111007599</name>
</gene>
<dbReference type="Gene3D" id="2.20.25.80">
    <property type="entry name" value="WRKY domain"/>
    <property type="match status" value="1"/>
</dbReference>
<accession>A0A6J1C1S6</accession>
<feature type="compositionally biased region" description="Pro residues" evidence="7">
    <location>
        <begin position="1"/>
        <end position="10"/>
    </location>
</feature>
<keyword evidence="6" id="KW-0175">Coiled coil</keyword>
<dbReference type="GO" id="GO:0043565">
    <property type="term" value="F:sequence-specific DNA binding"/>
    <property type="evidence" value="ECO:0007669"/>
    <property type="project" value="InterPro"/>
</dbReference>
<dbReference type="GO" id="GO:0003700">
    <property type="term" value="F:DNA-binding transcription factor activity"/>
    <property type="evidence" value="ECO:0007669"/>
    <property type="project" value="InterPro"/>
</dbReference>
<feature type="region of interest" description="Disordered" evidence="7">
    <location>
        <begin position="480"/>
        <end position="510"/>
    </location>
</feature>
<feature type="compositionally biased region" description="Low complexity" evidence="7">
    <location>
        <begin position="489"/>
        <end position="510"/>
    </location>
</feature>
<evidence type="ECO:0000256" key="1">
    <source>
        <dbReference type="ARBA" id="ARBA00004123"/>
    </source>
</evidence>
<keyword evidence="5" id="KW-0539">Nucleus</keyword>
<feature type="coiled-coil region" evidence="6">
    <location>
        <begin position="93"/>
        <end position="120"/>
    </location>
</feature>
<dbReference type="FunFam" id="2.20.25.80:FF:000002">
    <property type="entry name" value="probable WRKY transcription factor 31"/>
    <property type="match status" value="1"/>
</dbReference>
<dbReference type="SUPFAM" id="SSF118290">
    <property type="entry name" value="WRKY DNA-binding domain"/>
    <property type="match status" value="1"/>
</dbReference>
<evidence type="ECO:0000313" key="9">
    <source>
        <dbReference type="Proteomes" id="UP000504603"/>
    </source>
</evidence>
<sequence length="510" mass="54426">MDTAPPPPTLQFPVNLNSSPPPPPPPVNFFAADDKTRVAKVPTSDNNLTPSNLAHFNINTGLNLLTTNSSSDQSMVDDGASPNPEDKRSKNERVVLQAELERINTENQRLKEMLNQVTSNYHALQMHFTTLIQTQKSDAGDQLIDEKGGGGGGSGGGGGKLVPRQFMDLGLATNTETDEPSMSSSDGDRRSRSPGNTGEVASSSSKRHSPDQGSNWGSNNNNNKVPKFSSSSSPGKDVDQTEATMRKARVSVRARSEAPMITDGCQWRKYGQKMAKGNPCPRAYYRCTMAAGCPVRKQVQRCAEDKTILITTYEGNHNHPLPPAAMAMASTTSSAARMLLSGSMSSAEGLMNSNFLARTLLPCSSSMATISASAPFPTVTLDLTQSPNSLPFQRPPAGQFQIPFLTPTHNLMPQIFGQPLYHNQSKFSGLQMSKEIEGSQVAQPPQNPFAETLSAAGAAIAADPNFIAALATAMTSIIGGSHHQHQKETSNGTSNNSNNVDNNATSNSHS</sequence>
<name>A0A6J1C1S6_MOMCH</name>
<comment type="subcellular location">
    <subcellularLocation>
        <location evidence="1">Nucleus</location>
    </subcellularLocation>
</comment>
<keyword evidence="4" id="KW-0804">Transcription</keyword>
<keyword evidence="3" id="KW-0238">DNA-binding</keyword>
<dbReference type="InterPro" id="IPR044810">
    <property type="entry name" value="WRKY_plant"/>
</dbReference>
<dbReference type="SMR" id="A0A6J1C1S6"/>
<dbReference type="PANTHER" id="PTHR31429">
    <property type="entry name" value="WRKY TRANSCRIPTION FACTOR 36-RELATED"/>
    <property type="match status" value="1"/>
</dbReference>
<dbReference type="Proteomes" id="UP000504603">
    <property type="component" value="Unplaced"/>
</dbReference>
<dbReference type="PANTHER" id="PTHR31429:SF50">
    <property type="entry name" value="WRKY DOMAIN-CONTAINING PROTEIN"/>
    <property type="match status" value="1"/>
</dbReference>
<evidence type="ECO:0000256" key="5">
    <source>
        <dbReference type="ARBA" id="ARBA00023242"/>
    </source>
</evidence>
<evidence type="ECO:0000256" key="2">
    <source>
        <dbReference type="ARBA" id="ARBA00023015"/>
    </source>
</evidence>
<evidence type="ECO:0000256" key="4">
    <source>
        <dbReference type="ARBA" id="ARBA00023163"/>
    </source>
</evidence>
<feature type="region of interest" description="Disordered" evidence="7">
    <location>
        <begin position="141"/>
        <end position="255"/>
    </location>
</feature>
<proteinExistence type="predicted"/>
<evidence type="ECO:0000256" key="6">
    <source>
        <dbReference type="SAM" id="Coils"/>
    </source>
</evidence>
<evidence type="ECO:0000313" key="10">
    <source>
        <dbReference type="RefSeq" id="XP_022135705.1"/>
    </source>
</evidence>
<evidence type="ECO:0000259" key="8">
    <source>
        <dbReference type="PROSITE" id="PS50811"/>
    </source>
</evidence>
<organism evidence="9 10">
    <name type="scientific">Momordica charantia</name>
    <name type="common">Bitter gourd</name>
    <name type="synonym">Balsam pear</name>
    <dbReference type="NCBI Taxonomy" id="3673"/>
    <lineage>
        <taxon>Eukaryota</taxon>
        <taxon>Viridiplantae</taxon>
        <taxon>Streptophyta</taxon>
        <taxon>Embryophyta</taxon>
        <taxon>Tracheophyta</taxon>
        <taxon>Spermatophyta</taxon>
        <taxon>Magnoliopsida</taxon>
        <taxon>eudicotyledons</taxon>
        <taxon>Gunneridae</taxon>
        <taxon>Pentapetalae</taxon>
        <taxon>rosids</taxon>
        <taxon>fabids</taxon>
        <taxon>Cucurbitales</taxon>
        <taxon>Cucurbitaceae</taxon>
        <taxon>Momordiceae</taxon>
        <taxon>Momordica</taxon>
    </lineage>
</organism>
<dbReference type="RefSeq" id="XP_022135705.1">
    <property type="nucleotide sequence ID" value="XM_022280013.1"/>
</dbReference>
<keyword evidence="9" id="KW-1185">Reference proteome</keyword>
<dbReference type="SMART" id="SM00774">
    <property type="entry name" value="WRKY"/>
    <property type="match status" value="1"/>
</dbReference>
<dbReference type="AlphaFoldDB" id="A0A6J1C1S6"/>
<dbReference type="Pfam" id="PF03106">
    <property type="entry name" value="WRKY"/>
    <property type="match status" value="1"/>
</dbReference>
<dbReference type="GO" id="GO:0005634">
    <property type="term" value="C:nucleus"/>
    <property type="evidence" value="ECO:0007669"/>
    <property type="project" value="UniProtKB-SubCell"/>
</dbReference>
<feature type="domain" description="WRKY" evidence="8">
    <location>
        <begin position="256"/>
        <end position="322"/>
    </location>
</feature>
<feature type="region of interest" description="Disordered" evidence="7">
    <location>
        <begin position="1"/>
        <end position="27"/>
    </location>
</feature>
<dbReference type="InterPro" id="IPR003657">
    <property type="entry name" value="WRKY_dom"/>
</dbReference>
<dbReference type="OrthoDB" id="2020995at2759"/>
<protein>
    <submittedName>
        <fullName evidence="10">Probable WRKY transcription factor 31</fullName>
    </submittedName>
</protein>
<feature type="region of interest" description="Disordered" evidence="7">
    <location>
        <begin position="67"/>
        <end position="91"/>
    </location>
</feature>
<dbReference type="PROSITE" id="PS50811">
    <property type="entry name" value="WRKY"/>
    <property type="match status" value="1"/>
</dbReference>
<dbReference type="KEGG" id="mcha:111007599"/>
<evidence type="ECO:0000256" key="7">
    <source>
        <dbReference type="SAM" id="MobiDB-lite"/>
    </source>
</evidence>
<reference evidence="10" key="1">
    <citation type="submission" date="2025-08" db="UniProtKB">
        <authorList>
            <consortium name="RefSeq"/>
        </authorList>
    </citation>
    <scope>IDENTIFICATION</scope>
    <source>
        <strain evidence="10">OHB3-1</strain>
    </source>
</reference>
<dbReference type="GeneID" id="111007599"/>
<feature type="compositionally biased region" description="Gly residues" evidence="7">
    <location>
        <begin position="149"/>
        <end position="160"/>
    </location>
</feature>
<dbReference type="InterPro" id="IPR036576">
    <property type="entry name" value="WRKY_dom_sf"/>
</dbReference>